<dbReference type="InterPro" id="IPR012676">
    <property type="entry name" value="TGS-like"/>
</dbReference>
<dbReference type="Gene3D" id="3.30.930.10">
    <property type="entry name" value="Bira Bifunctional Protein, Domain 2"/>
    <property type="match status" value="2"/>
</dbReference>
<dbReference type="PANTHER" id="PTHR11451:SF27">
    <property type="entry name" value="THREONINE--TRNA LIGASE, MITOCHONDRIAL"/>
    <property type="match status" value="1"/>
</dbReference>
<keyword evidence="15" id="KW-0175">Coiled coil</keyword>
<dbReference type="SUPFAM" id="SSF81271">
    <property type="entry name" value="TGS-like"/>
    <property type="match status" value="1"/>
</dbReference>
<reference evidence="18 19" key="1">
    <citation type="submission" date="2019-09" db="EMBL/GenBank/DDBJ databases">
        <title>Bird 10,000 Genomes (B10K) Project - Family phase.</title>
        <authorList>
            <person name="Zhang G."/>
        </authorList>
    </citation>
    <scope>NUCLEOTIDE SEQUENCE [LARGE SCALE GENOMIC DNA]</scope>
    <source>
        <strain evidence="18">OUT-0015</strain>
        <tissue evidence="18">Blood</tissue>
    </source>
</reference>
<dbReference type="Gene3D" id="3.40.50.800">
    <property type="entry name" value="Anticodon-binding domain"/>
    <property type="match status" value="1"/>
</dbReference>
<evidence type="ECO:0000256" key="7">
    <source>
        <dbReference type="ARBA" id="ARBA00022840"/>
    </source>
</evidence>
<protein>
    <recommendedName>
        <fullName evidence="13">Threonine--tRNA ligase, mitochondrial</fullName>
        <ecNumber evidence="2">6.1.1.3</ecNumber>
    </recommendedName>
    <alternativeName>
        <fullName evidence="10">Threonyl-tRNA synthetase</fullName>
    </alternativeName>
    <alternativeName>
        <fullName evidence="14">Threonyl-tRNA synthetase-like 1</fullName>
    </alternativeName>
</protein>
<feature type="non-terminal residue" evidence="18">
    <location>
        <position position="762"/>
    </location>
</feature>
<dbReference type="SUPFAM" id="SSF52954">
    <property type="entry name" value="Class II aaRS ABD-related"/>
    <property type="match status" value="1"/>
</dbReference>
<keyword evidence="3" id="KW-0436">Ligase</keyword>
<feature type="compositionally biased region" description="Pro residues" evidence="16">
    <location>
        <begin position="1"/>
        <end position="26"/>
    </location>
</feature>
<feature type="non-terminal residue" evidence="18">
    <location>
        <position position="1"/>
    </location>
</feature>
<dbReference type="GO" id="GO:0006435">
    <property type="term" value="P:threonyl-tRNA aminoacylation"/>
    <property type="evidence" value="ECO:0007669"/>
    <property type="project" value="InterPro"/>
</dbReference>
<dbReference type="InterPro" id="IPR036621">
    <property type="entry name" value="Anticodon-bd_dom_sf"/>
</dbReference>
<dbReference type="FunFam" id="3.40.50.800:FF:000003">
    <property type="entry name" value="Threonine--tRNA ligase 2, cytoplasmic"/>
    <property type="match status" value="1"/>
</dbReference>
<evidence type="ECO:0000256" key="1">
    <source>
        <dbReference type="ARBA" id="ARBA00008226"/>
    </source>
</evidence>
<evidence type="ECO:0000256" key="5">
    <source>
        <dbReference type="ARBA" id="ARBA00022741"/>
    </source>
</evidence>
<dbReference type="CDD" id="cd01667">
    <property type="entry name" value="TGS_ThrRS"/>
    <property type="match status" value="1"/>
</dbReference>
<dbReference type="Gene3D" id="3.10.20.30">
    <property type="match status" value="1"/>
</dbReference>
<evidence type="ECO:0000256" key="6">
    <source>
        <dbReference type="ARBA" id="ARBA00022833"/>
    </source>
</evidence>
<dbReference type="GO" id="GO:0004829">
    <property type="term" value="F:threonine-tRNA ligase activity"/>
    <property type="evidence" value="ECO:0007669"/>
    <property type="project" value="UniProtKB-EC"/>
</dbReference>
<dbReference type="EMBL" id="VZSK01000110">
    <property type="protein sequence ID" value="NWY64555.1"/>
    <property type="molecule type" value="Genomic_DNA"/>
</dbReference>
<evidence type="ECO:0000256" key="13">
    <source>
        <dbReference type="ARBA" id="ARBA00073724"/>
    </source>
</evidence>
<evidence type="ECO:0000256" key="16">
    <source>
        <dbReference type="SAM" id="MobiDB-lite"/>
    </source>
</evidence>
<dbReference type="GO" id="GO:0005524">
    <property type="term" value="F:ATP binding"/>
    <property type="evidence" value="ECO:0007669"/>
    <property type="project" value="UniProtKB-KW"/>
</dbReference>
<dbReference type="GO" id="GO:0005739">
    <property type="term" value="C:mitochondrion"/>
    <property type="evidence" value="ECO:0007669"/>
    <property type="project" value="TreeGrafter"/>
</dbReference>
<evidence type="ECO:0000256" key="9">
    <source>
        <dbReference type="ARBA" id="ARBA00023146"/>
    </source>
</evidence>
<dbReference type="InterPro" id="IPR002320">
    <property type="entry name" value="Thr-tRNA-ligase_IIa"/>
</dbReference>
<dbReference type="PANTHER" id="PTHR11451">
    <property type="entry name" value="THREONINE-TRNA LIGASE"/>
    <property type="match status" value="1"/>
</dbReference>
<evidence type="ECO:0000256" key="3">
    <source>
        <dbReference type="ARBA" id="ARBA00022598"/>
    </source>
</evidence>
<evidence type="ECO:0000313" key="19">
    <source>
        <dbReference type="Proteomes" id="UP000529965"/>
    </source>
</evidence>
<dbReference type="FunFam" id="3.30.930.10:FF:000002">
    <property type="entry name" value="Threonine--tRNA ligase"/>
    <property type="match status" value="1"/>
</dbReference>
<dbReference type="SMART" id="SM00863">
    <property type="entry name" value="tRNA_SAD"/>
    <property type="match status" value="1"/>
</dbReference>
<organism evidence="18 19">
    <name type="scientific">Erithacus rubecula</name>
    <name type="common">European robin</name>
    <dbReference type="NCBI Taxonomy" id="37610"/>
    <lineage>
        <taxon>Eukaryota</taxon>
        <taxon>Metazoa</taxon>
        <taxon>Chordata</taxon>
        <taxon>Craniata</taxon>
        <taxon>Vertebrata</taxon>
        <taxon>Euteleostomi</taxon>
        <taxon>Archelosauria</taxon>
        <taxon>Archosauria</taxon>
        <taxon>Dinosauria</taxon>
        <taxon>Saurischia</taxon>
        <taxon>Theropoda</taxon>
        <taxon>Coelurosauria</taxon>
        <taxon>Aves</taxon>
        <taxon>Neognathae</taxon>
        <taxon>Neoaves</taxon>
        <taxon>Telluraves</taxon>
        <taxon>Australaves</taxon>
        <taxon>Passeriformes</taxon>
        <taxon>Turdidae</taxon>
        <taxon>Erithacus</taxon>
    </lineage>
</organism>
<evidence type="ECO:0000256" key="14">
    <source>
        <dbReference type="ARBA" id="ARBA00082739"/>
    </source>
</evidence>
<sequence>RSGPGSPAPPGTPGPGPEPRSPPAAPRPQVSGPDPERLRLFQRLRAAAERRDEPGDGDGDGAGTGAGSGRLPPGTPIRIALPGGRLLPGRALQTTPFQVATELGYGQGAALVARVNGTLRDLDRPLECDTDLELLDFSTPEGREAFWRSSACVLGAVAEQFFGAMLCSSQATEDGFFCDMHMGSRAVQSAELPALEEACAAFARARHRFERLEATRQQLAELLKHNSFQLQQLEEVTSPTATVYRCGPLLQLCHGPLLRHTGLIGALRVLTSSAALWGGAGGRSLQRVAAVSFPSARLLERWERAQEEAAQRDHRRIGKDQELFFFHKFSPGSCFFLPRGAHVYNTLVEFIRSEYRARGFSEVVTPNLFSPRLWELSGHWQHYSPHIFSVPATPETLSLKPMNCPAHCLMFAHRPRSWRELPLRLADFGVLHRNEPPGTLTGLTRVRRFQQDDAHIFCTLEQLESEIDSSLDFIRAVYAVLGFSFRLALATRPDGFLGDPETWDRAEQVGRCSLCCAPPELCPSDPPHPPLQQLERSLKNFGQPWELSPGDGAFYGPKVRHFGEGGCLKGQTRTLLEPPLYCQIDIRIRDALGRHHQCGTIQLDFQMPERFELEYASPSGGPARPVLIHRAVLGSVERMVAVLAESCGGRWPLWLSPLQAMVIPQSPEVEDYAREVQAVLRRGGLLADLDWDPGTTLARKIRRAQLAHYNFQLVVGRRERERGTVSVRSRENRQLGELELPRLLQRLRELRDSRVPDAEQRF</sequence>
<evidence type="ECO:0000256" key="8">
    <source>
        <dbReference type="ARBA" id="ARBA00022917"/>
    </source>
</evidence>
<dbReference type="SUPFAM" id="SSF55681">
    <property type="entry name" value="Class II aaRS and biotin synthetases"/>
    <property type="match status" value="1"/>
</dbReference>
<feature type="domain" description="Aminoacyl-transfer RNA synthetases class-II family profile" evidence="17">
    <location>
        <begin position="340"/>
        <end position="652"/>
    </location>
</feature>
<accession>A0A7K7G4R1</accession>
<dbReference type="CDD" id="cd00860">
    <property type="entry name" value="ThrRS_anticodon"/>
    <property type="match status" value="1"/>
</dbReference>
<keyword evidence="4" id="KW-0479">Metal-binding</keyword>
<evidence type="ECO:0000256" key="11">
    <source>
        <dbReference type="ARBA" id="ARBA00049515"/>
    </source>
</evidence>
<dbReference type="InterPro" id="IPR047246">
    <property type="entry name" value="ThrRS_anticodon"/>
</dbReference>
<dbReference type="FunFam" id="3.30.980.10:FF:000005">
    <property type="entry name" value="Threonyl-tRNA synthetase, mitochondrial"/>
    <property type="match status" value="1"/>
</dbReference>
<comment type="catalytic activity">
    <reaction evidence="11">
        <text>tRNA(Thr) + L-threonine + ATP = L-threonyl-tRNA(Thr) + AMP + diphosphate + H(+)</text>
        <dbReference type="Rhea" id="RHEA:24624"/>
        <dbReference type="Rhea" id="RHEA-COMP:9670"/>
        <dbReference type="Rhea" id="RHEA-COMP:9704"/>
        <dbReference type="ChEBI" id="CHEBI:15378"/>
        <dbReference type="ChEBI" id="CHEBI:30616"/>
        <dbReference type="ChEBI" id="CHEBI:33019"/>
        <dbReference type="ChEBI" id="CHEBI:57926"/>
        <dbReference type="ChEBI" id="CHEBI:78442"/>
        <dbReference type="ChEBI" id="CHEBI:78534"/>
        <dbReference type="ChEBI" id="CHEBI:456215"/>
        <dbReference type="EC" id="6.1.1.3"/>
    </reaction>
</comment>
<keyword evidence="6" id="KW-0862">Zinc</keyword>
<feature type="coiled-coil region" evidence="15">
    <location>
        <begin position="195"/>
        <end position="222"/>
    </location>
</feature>
<keyword evidence="7" id="KW-0067">ATP-binding</keyword>
<keyword evidence="8" id="KW-0648">Protein biosynthesis</keyword>
<dbReference type="InterPro" id="IPR004154">
    <property type="entry name" value="Anticodon-bd"/>
</dbReference>
<evidence type="ECO:0000256" key="12">
    <source>
        <dbReference type="ARBA" id="ARBA00058633"/>
    </source>
</evidence>
<proteinExistence type="inferred from homology"/>
<dbReference type="CDD" id="cd00771">
    <property type="entry name" value="ThrRS_core"/>
    <property type="match status" value="1"/>
</dbReference>
<dbReference type="GO" id="GO:0046872">
    <property type="term" value="F:metal ion binding"/>
    <property type="evidence" value="ECO:0007669"/>
    <property type="project" value="UniProtKB-KW"/>
</dbReference>
<dbReference type="InterPro" id="IPR006195">
    <property type="entry name" value="aa-tRNA-synth_II"/>
</dbReference>
<dbReference type="InterPro" id="IPR012947">
    <property type="entry name" value="tRNA_SAD"/>
</dbReference>
<dbReference type="PRINTS" id="PR01047">
    <property type="entry name" value="TRNASYNTHTHR"/>
</dbReference>
<dbReference type="PROSITE" id="PS50862">
    <property type="entry name" value="AA_TRNA_LIGASE_II"/>
    <property type="match status" value="1"/>
</dbReference>
<feature type="region of interest" description="Disordered" evidence="16">
    <location>
        <begin position="1"/>
        <end position="76"/>
    </location>
</feature>
<comment type="caution">
    <text evidence="18">The sequence shown here is derived from an EMBL/GenBank/DDBJ whole genome shotgun (WGS) entry which is preliminary data.</text>
</comment>
<dbReference type="Gene3D" id="3.30.980.10">
    <property type="entry name" value="Threonyl-trna Synthetase, Chain A, domain 2"/>
    <property type="match status" value="1"/>
</dbReference>
<dbReference type="InterPro" id="IPR033728">
    <property type="entry name" value="ThrRS_core"/>
</dbReference>
<dbReference type="InterPro" id="IPR018163">
    <property type="entry name" value="Thr/Ala-tRNA-synth_IIc_edit"/>
</dbReference>
<keyword evidence="19" id="KW-1185">Reference proteome</keyword>
<comment type="function">
    <text evidence="12">Catalyzes the attachment of threonine to tRNA(Thr) in a two-step reaction: threonine is first activated by ATP to form Thr-AMP and then transferred to the acceptor end of tRNA(Thr). Also edits incorrectly charged tRNA(Thr) via its editing domain.</text>
</comment>
<name>A0A7K7G4R1_ERIRU</name>
<comment type="similarity">
    <text evidence="1">Belongs to the class-II aminoacyl-tRNA synthetase family.</text>
</comment>
<evidence type="ECO:0000313" key="18">
    <source>
        <dbReference type="EMBL" id="NWY64555.1"/>
    </source>
</evidence>
<evidence type="ECO:0000259" key="17">
    <source>
        <dbReference type="PROSITE" id="PS50862"/>
    </source>
</evidence>
<keyword evidence="9" id="KW-0030">Aminoacyl-tRNA synthetase</keyword>
<dbReference type="InterPro" id="IPR045864">
    <property type="entry name" value="aa-tRNA-synth_II/BPL/LPL"/>
</dbReference>
<evidence type="ECO:0000256" key="15">
    <source>
        <dbReference type="SAM" id="Coils"/>
    </source>
</evidence>
<dbReference type="SUPFAM" id="SSF55186">
    <property type="entry name" value="ThrRS/AlaRS common domain"/>
    <property type="match status" value="1"/>
</dbReference>
<evidence type="ECO:0000256" key="4">
    <source>
        <dbReference type="ARBA" id="ARBA00022723"/>
    </source>
</evidence>
<keyword evidence="5" id="KW-0547">Nucleotide-binding</keyword>
<evidence type="ECO:0000256" key="10">
    <source>
        <dbReference type="ARBA" id="ARBA00031900"/>
    </source>
</evidence>
<dbReference type="AlphaFoldDB" id="A0A7K7G4R1"/>
<dbReference type="InterPro" id="IPR012675">
    <property type="entry name" value="Beta-grasp_dom_sf"/>
</dbReference>
<gene>
    <name evidence="18" type="primary">Tars2</name>
    <name evidence="18" type="ORF">ERIRUB_R14136</name>
</gene>
<dbReference type="Pfam" id="PF00587">
    <property type="entry name" value="tRNA-synt_2b"/>
    <property type="match status" value="1"/>
</dbReference>
<dbReference type="InterPro" id="IPR002314">
    <property type="entry name" value="aa-tRNA-synt_IIb"/>
</dbReference>
<dbReference type="Pfam" id="PF03129">
    <property type="entry name" value="HGTP_anticodon"/>
    <property type="match status" value="1"/>
</dbReference>
<dbReference type="EC" id="6.1.1.3" evidence="2"/>
<dbReference type="Proteomes" id="UP000529965">
    <property type="component" value="Unassembled WGS sequence"/>
</dbReference>
<evidence type="ECO:0000256" key="2">
    <source>
        <dbReference type="ARBA" id="ARBA00013163"/>
    </source>
</evidence>